<dbReference type="EMBL" id="ML992509">
    <property type="protein sequence ID" value="KAF2222056.1"/>
    <property type="molecule type" value="Genomic_DNA"/>
</dbReference>
<keyword evidence="2" id="KW-1185">Reference proteome</keyword>
<proteinExistence type="predicted"/>
<name>A0A6A6G8G2_9PEZI</name>
<gene>
    <name evidence="1" type="ORF">BDZ85DRAFT_264824</name>
</gene>
<sequence length="210" mass="22871">MLYLDAPFRGNSTLSQRVSELHADRLGDRLLRRMALDGEVAPSSDALQGYWTWCRSIGAGCEHGDYRIVIIGNDRLTGSGGCRGSESCASCHEVRFYHAVPVCHDGLRGLTIERARMLTVFVLGHAGLLLGVLAVRQDACKGVGRLTRVMRKCLAGDFGRYHTGDKSCKKQLPADRHVGAMPVQDRGTVLSMSSMAEISCERVSLGLPPK</sequence>
<protein>
    <submittedName>
        <fullName evidence="1">Uncharacterized protein</fullName>
    </submittedName>
</protein>
<evidence type="ECO:0000313" key="2">
    <source>
        <dbReference type="Proteomes" id="UP000799538"/>
    </source>
</evidence>
<evidence type="ECO:0000313" key="1">
    <source>
        <dbReference type="EMBL" id="KAF2222056.1"/>
    </source>
</evidence>
<reference evidence="2" key="1">
    <citation type="journal article" date="2020" name="Stud. Mycol.">
        <title>101 Dothideomycetes genomes: A test case for predicting lifestyles and emergence of pathogens.</title>
        <authorList>
            <person name="Haridas S."/>
            <person name="Albert R."/>
            <person name="Binder M."/>
            <person name="Bloem J."/>
            <person name="LaButti K."/>
            <person name="Salamov A."/>
            <person name="Andreopoulos B."/>
            <person name="Baker S."/>
            <person name="Barry K."/>
            <person name="Bills G."/>
            <person name="Bluhm B."/>
            <person name="Cannon C."/>
            <person name="Castanera R."/>
            <person name="Culley D."/>
            <person name="Daum C."/>
            <person name="Ezra D."/>
            <person name="Gonzalez J."/>
            <person name="Henrissat B."/>
            <person name="Kuo A."/>
            <person name="Liang C."/>
            <person name="Lipzen A."/>
            <person name="Lutzoni F."/>
            <person name="Magnuson J."/>
            <person name="Mondo S."/>
            <person name="Nolan M."/>
            <person name="Ohm R."/>
            <person name="Pangilinan J."/>
            <person name="Park H.-J."/>
            <person name="Ramirez L."/>
            <person name="Alfaro M."/>
            <person name="Sun H."/>
            <person name="Tritt A."/>
            <person name="Yoshinaga Y."/>
            <person name="Zwiers L.-H."/>
            <person name="Turgeon B."/>
            <person name="Goodwin S."/>
            <person name="Spatafora J."/>
            <person name="Crous P."/>
            <person name="Grigoriev I."/>
        </authorList>
    </citation>
    <scope>NUCLEOTIDE SEQUENCE [LARGE SCALE GENOMIC DNA]</scope>
    <source>
        <strain evidence="2">CECT 20119</strain>
    </source>
</reference>
<organism evidence="1 2">
    <name type="scientific">Elsinoe ampelina</name>
    <dbReference type="NCBI Taxonomy" id="302913"/>
    <lineage>
        <taxon>Eukaryota</taxon>
        <taxon>Fungi</taxon>
        <taxon>Dikarya</taxon>
        <taxon>Ascomycota</taxon>
        <taxon>Pezizomycotina</taxon>
        <taxon>Dothideomycetes</taxon>
        <taxon>Dothideomycetidae</taxon>
        <taxon>Myriangiales</taxon>
        <taxon>Elsinoaceae</taxon>
        <taxon>Elsinoe</taxon>
    </lineage>
</organism>
<dbReference type="AlphaFoldDB" id="A0A6A6G8G2"/>
<accession>A0A6A6G8G2</accession>
<dbReference type="Proteomes" id="UP000799538">
    <property type="component" value="Unassembled WGS sequence"/>
</dbReference>